<comment type="cofactor">
    <cofactor evidence="1">
        <name>heme b</name>
        <dbReference type="ChEBI" id="CHEBI:60344"/>
    </cofactor>
</comment>
<dbReference type="InterPro" id="IPR006058">
    <property type="entry name" value="2Fe2S_fd_BS"/>
</dbReference>
<dbReference type="GO" id="GO:0046872">
    <property type="term" value="F:metal ion binding"/>
    <property type="evidence" value="ECO:0007669"/>
    <property type="project" value="UniProtKB-KW"/>
</dbReference>
<dbReference type="RefSeq" id="WP_128625320.1">
    <property type="nucleotide sequence ID" value="NZ_ML133512.1"/>
</dbReference>
<dbReference type="InterPro" id="IPR001041">
    <property type="entry name" value="2Fe-2S_ferredoxin-type"/>
</dbReference>
<dbReference type="SUPFAM" id="SSF52343">
    <property type="entry name" value="Ferredoxin reductase-like, C-terminal NADP-linked domain"/>
    <property type="match status" value="1"/>
</dbReference>
<evidence type="ECO:0000256" key="18">
    <source>
        <dbReference type="ARBA" id="ARBA00061434"/>
    </source>
</evidence>
<dbReference type="SUPFAM" id="SSF54292">
    <property type="entry name" value="2Fe-2S ferredoxin-like"/>
    <property type="match status" value="1"/>
</dbReference>
<evidence type="ECO:0000256" key="11">
    <source>
        <dbReference type="ARBA" id="ARBA00023002"/>
    </source>
</evidence>
<dbReference type="AlphaFoldDB" id="A0A432V1K0"/>
<evidence type="ECO:0000256" key="16">
    <source>
        <dbReference type="ARBA" id="ARBA00048649"/>
    </source>
</evidence>
<evidence type="ECO:0000256" key="14">
    <source>
        <dbReference type="ARBA" id="ARBA00023027"/>
    </source>
</evidence>
<evidence type="ECO:0000256" key="5">
    <source>
        <dbReference type="ARBA" id="ARBA00022617"/>
    </source>
</evidence>
<comment type="caution">
    <text evidence="21">The sequence shown here is derived from an EMBL/GenBank/DDBJ whole genome shotgun (WGS) entry which is preliminary data.</text>
</comment>
<keyword evidence="9" id="KW-0274">FAD</keyword>
<dbReference type="PANTHER" id="PTHR47354:SF6">
    <property type="entry name" value="NADH OXIDOREDUCTASE HCR"/>
    <property type="match status" value="1"/>
</dbReference>
<dbReference type="PRINTS" id="PR00406">
    <property type="entry name" value="CYTB5RDTASE"/>
</dbReference>
<dbReference type="Pfam" id="PF00175">
    <property type="entry name" value="NAD_binding_1"/>
    <property type="match status" value="1"/>
</dbReference>
<comment type="catalytic activity">
    <reaction evidence="17">
        <text>2 nitric oxide + NADPH + 2 O2 = 2 nitrate + NADP(+) + H(+)</text>
        <dbReference type="Rhea" id="RHEA:19465"/>
        <dbReference type="ChEBI" id="CHEBI:15378"/>
        <dbReference type="ChEBI" id="CHEBI:15379"/>
        <dbReference type="ChEBI" id="CHEBI:16480"/>
        <dbReference type="ChEBI" id="CHEBI:17632"/>
        <dbReference type="ChEBI" id="CHEBI:57783"/>
        <dbReference type="ChEBI" id="CHEBI:58349"/>
        <dbReference type="EC" id="1.14.12.17"/>
    </reaction>
</comment>
<dbReference type="InterPro" id="IPR050415">
    <property type="entry name" value="MRET"/>
</dbReference>
<comment type="cofactor">
    <cofactor evidence="15">
        <name>[2Fe-2S] cluster</name>
        <dbReference type="ChEBI" id="CHEBI:190135"/>
    </cofactor>
</comment>
<dbReference type="GO" id="GO:0008941">
    <property type="term" value="F:nitric oxide dioxygenase NAD(P)H activity"/>
    <property type="evidence" value="ECO:0007669"/>
    <property type="project" value="UniProtKB-EC"/>
</dbReference>
<keyword evidence="5" id="KW-0349">Heme</keyword>
<proteinExistence type="inferred from homology"/>
<dbReference type="Pfam" id="PF00111">
    <property type="entry name" value="Fer2"/>
    <property type="match status" value="1"/>
</dbReference>
<dbReference type="GO" id="GO:0051537">
    <property type="term" value="F:2 iron, 2 sulfur cluster binding"/>
    <property type="evidence" value="ECO:0007669"/>
    <property type="project" value="UniProtKB-KW"/>
</dbReference>
<keyword evidence="14" id="KW-0520">NAD</keyword>
<dbReference type="FunFam" id="3.40.50.80:FF:000010">
    <property type="entry name" value="Flavohemoprotein"/>
    <property type="match status" value="1"/>
</dbReference>
<keyword evidence="8" id="KW-0479">Metal-binding</keyword>
<keyword evidence="22" id="KW-1185">Reference proteome</keyword>
<dbReference type="Gene3D" id="3.10.20.30">
    <property type="match status" value="1"/>
</dbReference>
<evidence type="ECO:0000256" key="13">
    <source>
        <dbReference type="ARBA" id="ARBA00023014"/>
    </source>
</evidence>
<comment type="catalytic activity">
    <reaction evidence="16">
        <text>2 nitric oxide + NADH + 2 O2 = 2 nitrate + NAD(+) + H(+)</text>
        <dbReference type="Rhea" id="RHEA:19469"/>
        <dbReference type="ChEBI" id="CHEBI:15378"/>
        <dbReference type="ChEBI" id="CHEBI:15379"/>
        <dbReference type="ChEBI" id="CHEBI:16480"/>
        <dbReference type="ChEBI" id="CHEBI:17632"/>
        <dbReference type="ChEBI" id="CHEBI:57540"/>
        <dbReference type="ChEBI" id="CHEBI:57945"/>
        <dbReference type="EC" id="1.14.12.17"/>
    </reaction>
</comment>
<dbReference type="Pfam" id="PF00970">
    <property type="entry name" value="FAD_binding_6"/>
    <property type="match status" value="1"/>
</dbReference>
<dbReference type="InterPro" id="IPR008333">
    <property type="entry name" value="Cbr1-like_FAD-bd_dom"/>
</dbReference>
<dbReference type="EC" id="1.14.12.17" evidence="4"/>
<dbReference type="PANTHER" id="PTHR47354">
    <property type="entry name" value="NADH OXIDOREDUCTASE HCR"/>
    <property type="match status" value="1"/>
</dbReference>
<evidence type="ECO:0000256" key="17">
    <source>
        <dbReference type="ARBA" id="ARBA00049433"/>
    </source>
</evidence>
<comment type="similarity">
    <text evidence="18">In the N-terminal section; belongs to the FAD-binding oxidoreductase type 6 family.</text>
</comment>
<dbReference type="PROSITE" id="PS51384">
    <property type="entry name" value="FAD_FR"/>
    <property type="match status" value="1"/>
</dbReference>
<keyword evidence="13" id="KW-0411">Iron-sulfur</keyword>
<dbReference type="CDD" id="cd00207">
    <property type="entry name" value="fer2"/>
    <property type="match status" value="1"/>
</dbReference>
<evidence type="ECO:0000256" key="6">
    <source>
        <dbReference type="ARBA" id="ARBA00022630"/>
    </source>
</evidence>
<comment type="similarity">
    <text evidence="3">In the C-terminal section; belongs to the flavoprotein pyridine nucleotide cytochrome reductase family.</text>
</comment>
<dbReference type="InterPro" id="IPR001433">
    <property type="entry name" value="OxRdtase_FAD/NAD-bd"/>
</dbReference>
<evidence type="ECO:0000256" key="1">
    <source>
        <dbReference type="ARBA" id="ARBA00001970"/>
    </source>
</evidence>
<keyword evidence="6" id="KW-0285">Flavoprotein</keyword>
<dbReference type="InterPro" id="IPR017938">
    <property type="entry name" value="Riboflavin_synthase-like_b-brl"/>
</dbReference>
<dbReference type="Proteomes" id="UP000281647">
    <property type="component" value="Unassembled WGS sequence"/>
</dbReference>
<evidence type="ECO:0000313" key="22">
    <source>
        <dbReference type="Proteomes" id="UP000281647"/>
    </source>
</evidence>
<dbReference type="InterPro" id="IPR036010">
    <property type="entry name" value="2Fe-2S_ferredoxin-like_sf"/>
</dbReference>
<keyword evidence="7" id="KW-0001">2Fe-2S</keyword>
<evidence type="ECO:0000256" key="9">
    <source>
        <dbReference type="ARBA" id="ARBA00022827"/>
    </source>
</evidence>
<evidence type="ECO:0000256" key="8">
    <source>
        <dbReference type="ARBA" id="ARBA00022723"/>
    </source>
</evidence>
<reference evidence="21 22" key="1">
    <citation type="submission" date="2018-11" db="EMBL/GenBank/DDBJ databases">
        <title>Pseudaminobacter arsenicus sp. nov., an arsenic-resistant bacterium isolated from arsenic-rich aquifers.</title>
        <authorList>
            <person name="Mu Y."/>
        </authorList>
    </citation>
    <scope>NUCLEOTIDE SEQUENCE [LARGE SCALE GENOMIC DNA]</scope>
    <source>
        <strain evidence="21 22">CB3</strain>
    </source>
</reference>
<comment type="cofactor">
    <cofactor evidence="2">
        <name>FAD</name>
        <dbReference type="ChEBI" id="CHEBI:57692"/>
    </cofactor>
</comment>
<dbReference type="PROSITE" id="PS00197">
    <property type="entry name" value="2FE2S_FER_1"/>
    <property type="match status" value="1"/>
</dbReference>
<dbReference type="OrthoDB" id="9786134at2"/>
<dbReference type="CDD" id="cd06184">
    <property type="entry name" value="flavohem_like_fad_nad_binding"/>
    <property type="match status" value="1"/>
</dbReference>
<organism evidence="21 22">
    <name type="scientific">Borborobacter arsenicus</name>
    <dbReference type="NCBI Taxonomy" id="1851146"/>
    <lineage>
        <taxon>Bacteria</taxon>
        <taxon>Pseudomonadati</taxon>
        <taxon>Pseudomonadota</taxon>
        <taxon>Alphaproteobacteria</taxon>
        <taxon>Hyphomicrobiales</taxon>
        <taxon>Phyllobacteriaceae</taxon>
        <taxon>Borborobacter</taxon>
    </lineage>
</organism>
<keyword evidence="12" id="KW-0408">Iron</keyword>
<dbReference type="InterPro" id="IPR039261">
    <property type="entry name" value="FNR_nucleotide-bd"/>
</dbReference>
<dbReference type="InterPro" id="IPR001709">
    <property type="entry name" value="Flavoprot_Pyr_Nucl_cyt_Rdtase"/>
</dbReference>
<evidence type="ECO:0000259" key="19">
    <source>
        <dbReference type="PROSITE" id="PS51085"/>
    </source>
</evidence>
<evidence type="ECO:0000313" key="21">
    <source>
        <dbReference type="EMBL" id="RUM96067.1"/>
    </source>
</evidence>
<evidence type="ECO:0000256" key="15">
    <source>
        <dbReference type="ARBA" id="ARBA00034078"/>
    </source>
</evidence>
<dbReference type="EMBL" id="RKST01000023">
    <property type="protein sequence ID" value="RUM96067.1"/>
    <property type="molecule type" value="Genomic_DNA"/>
</dbReference>
<evidence type="ECO:0000259" key="20">
    <source>
        <dbReference type="PROSITE" id="PS51384"/>
    </source>
</evidence>
<dbReference type="InterPro" id="IPR012675">
    <property type="entry name" value="Beta-grasp_dom_sf"/>
</dbReference>
<dbReference type="Gene3D" id="2.40.30.10">
    <property type="entry name" value="Translation factors"/>
    <property type="match status" value="1"/>
</dbReference>
<feature type="domain" description="FAD-binding FR-type" evidence="20">
    <location>
        <begin position="13"/>
        <end position="126"/>
    </location>
</feature>
<dbReference type="PRINTS" id="PR00371">
    <property type="entry name" value="FPNCR"/>
</dbReference>
<dbReference type="SUPFAM" id="SSF63380">
    <property type="entry name" value="Riboflavin synthase domain-like"/>
    <property type="match status" value="1"/>
</dbReference>
<evidence type="ECO:0000256" key="12">
    <source>
        <dbReference type="ARBA" id="ARBA00023004"/>
    </source>
</evidence>
<keyword evidence="11" id="KW-0560">Oxidoreductase</keyword>
<evidence type="ECO:0000256" key="4">
    <source>
        <dbReference type="ARBA" id="ARBA00012229"/>
    </source>
</evidence>
<keyword evidence="10" id="KW-0521">NADP</keyword>
<evidence type="ECO:0000256" key="10">
    <source>
        <dbReference type="ARBA" id="ARBA00022857"/>
    </source>
</evidence>
<evidence type="ECO:0000256" key="7">
    <source>
        <dbReference type="ARBA" id="ARBA00022714"/>
    </source>
</evidence>
<gene>
    <name evidence="21" type="ORF">EET67_19630</name>
</gene>
<evidence type="ECO:0000256" key="2">
    <source>
        <dbReference type="ARBA" id="ARBA00001974"/>
    </source>
</evidence>
<dbReference type="PROSITE" id="PS51085">
    <property type="entry name" value="2FE2S_FER_2"/>
    <property type="match status" value="1"/>
</dbReference>
<dbReference type="InterPro" id="IPR017927">
    <property type="entry name" value="FAD-bd_FR_type"/>
</dbReference>
<sequence>MNAPVAQLAQRKSGFRDLKVVAKIRESSVITSFHLEPADPDGWRAFQPGQFLVFRIPVPGRDDFVLRNYSVSCSPAREGSYRITVKREAAPQPGLPDGVSSCYLHDAIEVGDVLAAEGPRGEFVLDRTSTRPVLLLSGGVGLTPMVSMLHALTATDRRVHFVHACDNGDVHALRDEVEALAASRPGIKTHFCYRFPTERDKADKRHHSEGLISRELLQSLLPLDDYEVYLCGPPPFMQAVYQILRGLGIERHRIAYEFFGPATVLEQAPAAPVPAAAPPSADKAVAGDGITVEFRKSGLTAMWDEEAGSLLDFAEAQGLSPDFSCRAGICSTCKSRLVEGEVAYFEEPLDELGAGEMLLCCSKPQGPVVIDI</sequence>
<feature type="domain" description="2Fe-2S ferredoxin-type" evidence="19">
    <location>
        <begin position="288"/>
        <end position="372"/>
    </location>
</feature>
<evidence type="ECO:0000256" key="3">
    <source>
        <dbReference type="ARBA" id="ARBA00006401"/>
    </source>
</evidence>
<protein>
    <recommendedName>
        <fullName evidence="4">nitric oxide dioxygenase</fullName>
        <ecNumber evidence="4">1.14.12.17</ecNumber>
    </recommendedName>
</protein>
<accession>A0A432V1K0</accession>
<name>A0A432V1K0_9HYPH</name>
<dbReference type="Gene3D" id="3.40.50.80">
    <property type="entry name" value="Nucleotide-binding domain of ferredoxin-NADP reductase (FNR) module"/>
    <property type="match status" value="1"/>
</dbReference>